<dbReference type="PANTHER" id="PTHR44154:SF1">
    <property type="entry name" value="QUINONE OXIDOREDUCTASE"/>
    <property type="match status" value="1"/>
</dbReference>
<dbReference type="Proteomes" id="UP000637695">
    <property type="component" value="Unassembled WGS sequence"/>
</dbReference>
<comment type="caution">
    <text evidence="4">The sequence shown here is derived from an EMBL/GenBank/DDBJ whole genome shotgun (WGS) entry which is preliminary data.</text>
</comment>
<dbReference type="Gene3D" id="3.90.180.10">
    <property type="entry name" value="Medium-chain alcohol dehydrogenases, catalytic domain"/>
    <property type="match status" value="1"/>
</dbReference>
<sequence>MTASDTMKAVVLEPSGRLADAVLPRPVPGPRDLLVRVQAVSVNPVDTKQQPGDAPRVLGWDVAGVVEAVGPECRLFRPGDEVYYAGDITRPGGFSEYHVVDERIVGRKPKRLSFAEAAALPLTSLTAWEGMFERLGLDTDDNQGRPILIIGAAGGVGSIATQLARRAGLTVIGTASRPESRAWVLHHGAHHVIDHTKAFLPQLQALGFPAVDTIFCLNVVHPHWDAMMDALAPLGKVCTILPPFAPVDFRKLFDKSATWCTEAMFARPKHRFDMEAQHRILTRLAEFVDKGEIRSTLREHFGLITAANLEKAFAQIQSGRTIGKLVLESFA</sequence>
<keyword evidence="2" id="KW-0862">Zinc</keyword>
<dbReference type="CDD" id="cd08252">
    <property type="entry name" value="AL_MDR"/>
    <property type="match status" value="1"/>
</dbReference>
<gene>
    <name evidence="4" type="ORF">GCM10010885_09780</name>
</gene>
<comment type="similarity">
    <text evidence="2">Belongs to the zinc-containing alcohol dehydrogenase family. Quinone oxidoreductase subfamily.</text>
</comment>
<keyword evidence="2" id="KW-0479">Metal-binding</keyword>
<dbReference type="InterPro" id="IPR013154">
    <property type="entry name" value="ADH-like_N"/>
</dbReference>
<keyword evidence="5" id="KW-1185">Reference proteome</keyword>
<dbReference type="Gene3D" id="3.40.50.720">
    <property type="entry name" value="NAD(P)-binding Rossmann-like Domain"/>
    <property type="match status" value="1"/>
</dbReference>
<dbReference type="AlphaFoldDB" id="A0A917K671"/>
<feature type="domain" description="Enoyl reductase (ER)" evidence="3">
    <location>
        <begin position="16"/>
        <end position="327"/>
    </location>
</feature>
<dbReference type="InterPro" id="IPR036291">
    <property type="entry name" value="NAD(P)-bd_dom_sf"/>
</dbReference>
<keyword evidence="1" id="KW-0521">NADP</keyword>
<protein>
    <recommendedName>
        <fullName evidence="2">Zinc-type alcohol dehydrogenase-like protein</fullName>
    </recommendedName>
</protein>
<accession>A0A917K671</accession>
<dbReference type="GO" id="GO:0016491">
    <property type="term" value="F:oxidoreductase activity"/>
    <property type="evidence" value="ECO:0007669"/>
    <property type="project" value="UniProtKB-KW"/>
</dbReference>
<dbReference type="SMART" id="SM00829">
    <property type="entry name" value="PKS_ER"/>
    <property type="match status" value="1"/>
</dbReference>
<reference evidence="4" key="1">
    <citation type="journal article" date="2014" name="Int. J. Syst. Evol. Microbiol.">
        <title>Complete genome sequence of Corynebacterium casei LMG S-19264T (=DSM 44701T), isolated from a smear-ripened cheese.</title>
        <authorList>
            <consortium name="US DOE Joint Genome Institute (JGI-PGF)"/>
            <person name="Walter F."/>
            <person name="Albersmeier A."/>
            <person name="Kalinowski J."/>
            <person name="Ruckert C."/>
        </authorList>
    </citation>
    <scope>NUCLEOTIDE SEQUENCE</scope>
    <source>
        <strain evidence="4">JCM 18487</strain>
    </source>
</reference>
<dbReference type="Pfam" id="PF13602">
    <property type="entry name" value="ADH_zinc_N_2"/>
    <property type="match status" value="1"/>
</dbReference>
<dbReference type="InterPro" id="IPR020843">
    <property type="entry name" value="ER"/>
</dbReference>
<evidence type="ECO:0000313" key="4">
    <source>
        <dbReference type="EMBL" id="GGJ02541.1"/>
    </source>
</evidence>
<dbReference type="SUPFAM" id="SSF51735">
    <property type="entry name" value="NAD(P)-binding Rossmann-fold domains"/>
    <property type="match status" value="1"/>
</dbReference>
<dbReference type="InterPro" id="IPR051603">
    <property type="entry name" value="Zinc-ADH_QOR/CCCR"/>
</dbReference>
<dbReference type="PANTHER" id="PTHR44154">
    <property type="entry name" value="QUINONE OXIDOREDUCTASE"/>
    <property type="match status" value="1"/>
</dbReference>
<dbReference type="InterPro" id="IPR011032">
    <property type="entry name" value="GroES-like_sf"/>
</dbReference>
<evidence type="ECO:0000256" key="1">
    <source>
        <dbReference type="ARBA" id="ARBA00022857"/>
    </source>
</evidence>
<organism evidence="4 5">
    <name type="scientific">Alicyclobacillus cellulosilyticus</name>
    <dbReference type="NCBI Taxonomy" id="1003997"/>
    <lineage>
        <taxon>Bacteria</taxon>
        <taxon>Bacillati</taxon>
        <taxon>Bacillota</taxon>
        <taxon>Bacilli</taxon>
        <taxon>Bacillales</taxon>
        <taxon>Alicyclobacillaceae</taxon>
        <taxon>Alicyclobacillus</taxon>
    </lineage>
</organism>
<proteinExistence type="inferred from homology"/>
<evidence type="ECO:0000313" key="5">
    <source>
        <dbReference type="Proteomes" id="UP000637695"/>
    </source>
</evidence>
<dbReference type="EMBL" id="BMOY01000011">
    <property type="protein sequence ID" value="GGJ02541.1"/>
    <property type="molecule type" value="Genomic_DNA"/>
</dbReference>
<evidence type="ECO:0000256" key="2">
    <source>
        <dbReference type="RuleBase" id="RU364000"/>
    </source>
</evidence>
<dbReference type="GO" id="GO:0008270">
    <property type="term" value="F:zinc ion binding"/>
    <property type="evidence" value="ECO:0007669"/>
    <property type="project" value="InterPro"/>
</dbReference>
<dbReference type="SUPFAM" id="SSF50129">
    <property type="entry name" value="GroES-like"/>
    <property type="match status" value="1"/>
</dbReference>
<keyword evidence="2" id="KW-0560">Oxidoreductase</keyword>
<name>A0A917K671_9BACL</name>
<dbReference type="RefSeq" id="WP_188881505.1">
    <property type="nucleotide sequence ID" value="NZ_BMOY01000011.1"/>
</dbReference>
<evidence type="ECO:0000259" key="3">
    <source>
        <dbReference type="SMART" id="SM00829"/>
    </source>
</evidence>
<dbReference type="Pfam" id="PF08240">
    <property type="entry name" value="ADH_N"/>
    <property type="match status" value="1"/>
</dbReference>
<dbReference type="NCBIfam" id="TIGR02817">
    <property type="entry name" value="adh_fam_1"/>
    <property type="match status" value="1"/>
</dbReference>
<reference evidence="4" key="2">
    <citation type="submission" date="2020-09" db="EMBL/GenBank/DDBJ databases">
        <authorList>
            <person name="Sun Q."/>
            <person name="Ohkuma M."/>
        </authorList>
    </citation>
    <scope>NUCLEOTIDE SEQUENCE</scope>
    <source>
        <strain evidence="4">JCM 18487</strain>
    </source>
</reference>
<dbReference type="InterPro" id="IPR014182">
    <property type="entry name" value="ADH_Zn_typ-1"/>
</dbReference>